<dbReference type="Proteomes" id="UP001150581">
    <property type="component" value="Unassembled WGS sequence"/>
</dbReference>
<evidence type="ECO:0000313" key="2">
    <source>
        <dbReference type="Proteomes" id="UP001150581"/>
    </source>
</evidence>
<keyword evidence="2" id="KW-1185">Reference proteome</keyword>
<proteinExistence type="predicted"/>
<reference evidence="1" key="1">
    <citation type="submission" date="2022-07" db="EMBL/GenBank/DDBJ databases">
        <title>Phylogenomic reconstructions and comparative analyses of Kickxellomycotina fungi.</title>
        <authorList>
            <person name="Reynolds N.K."/>
            <person name="Stajich J.E."/>
            <person name="Barry K."/>
            <person name="Grigoriev I.V."/>
            <person name="Crous P."/>
            <person name="Smith M.E."/>
        </authorList>
    </citation>
    <scope>NUCLEOTIDE SEQUENCE</scope>
    <source>
        <strain evidence="1">Benny 63K</strain>
    </source>
</reference>
<dbReference type="EMBL" id="JANBPG010001902">
    <property type="protein sequence ID" value="KAJ1887817.1"/>
    <property type="molecule type" value="Genomic_DNA"/>
</dbReference>
<gene>
    <name evidence="1" type="ORF">LPJ66_008912</name>
</gene>
<protein>
    <submittedName>
        <fullName evidence="1">Uncharacterized protein</fullName>
    </submittedName>
</protein>
<accession>A0ACC1I8J6</accession>
<sequence>MDSDHTRPNDQPNMPKRKKSSLCMPENSEPQFQKQLHGLETGSPTERLLARSSNYTQDCELYPRAMRDTINQHTDEVVVGQRDPSVICKAERTHDEELRHEMQQLQANPKEALSVYPAAARSGSSLK</sequence>
<name>A0ACC1I8J6_9FUNG</name>
<evidence type="ECO:0000313" key="1">
    <source>
        <dbReference type="EMBL" id="KAJ1887817.1"/>
    </source>
</evidence>
<organism evidence="1 2">
    <name type="scientific">Kickxella alabastrina</name>
    <dbReference type="NCBI Taxonomy" id="61397"/>
    <lineage>
        <taxon>Eukaryota</taxon>
        <taxon>Fungi</taxon>
        <taxon>Fungi incertae sedis</taxon>
        <taxon>Zoopagomycota</taxon>
        <taxon>Kickxellomycotina</taxon>
        <taxon>Kickxellomycetes</taxon>
        <taxon>Kickxellales</taxon>
        <taxon>Kickxellaceae</taxon>
        <taxon>Kickxella</taxon>
    </lineage>
</organism>
<comment type="caution">
    <text evidence="1">The sequence shown here is derived from an EMBL/GenBank/DDBJ whole genome shotgun (WGS) entry which is preliminary data.</text>
</comment>